<dbReference type="SUPFAM" id="SSF53383">
    <property type="entry name" value="PLP-dependent transferases"/>
    <property type="match status" value="1"/>
</dbReference>
<dbReference type="GO" id="GO:0003700">
    <property type="term" value="F:DNA-binding transcription factor activity"/>
    <property type="evidence" value="ECO:0007669"/>
    <property type="project" value="InterPro"/>
</dbReference>
<name>A0A1T5MU21_9FIRM</name>
<dbReference type="GO" id="GO:0003677">
    <property type="term" value="F:DNA binding"/>
    <property type="evidence" value="ECO:0007669"/>
    <property type="project" value="UniProtKB-KW"/>
</dbReference>
<evidence type="ECO:0000313" key="8">
    <source>
        <dbReference type="Proteomes" id="UP000190285"/>
    </source>
</evidence>
<sequence length="445" mass="52685">MKKYELIIEHIEKLVKINQLQQGKRLPSIREMANSFKCNKSTVIRAYKELEMNHKIYSIPKSGYYLVGKNQSDESKYQYINFSQVMPDPKLLPYREFTHCINRAVELYKGNLFSYSDTQGLESLRKVLVDHFIEHQIFTTKERIFITTGSQQALSILSKMPFPNGKRNILVEQPTYSLIHDLVKINGDRLVGIDRDYKGIDFNELERIFMKEDIKFFYTIPRFHNPLGTNYSEKDKKKILELAEKYDVYIVEDDYLGDIDINKKNLPIFYYDIFDKTIYVKSFSKAFMPGIRIGALVLHNKLKDEFLRHKRYYDLSTSVLSQGALEIFINSGMYNNHARKVRLEYKKKMNCLKESLRNVDTSELEFFVPETGFFLWIRLPERININMLVKRLEEKNIYIEPAKKFFIDNHCSENSLRLCISKLTFKEIKIGIRILIGEINQMNFF</sequence>
<dbReference type="PROSITE" id="PS50949">
    <property type="entry name" value="HTH_GNTR"/>
    <property type="match status" value="1"/>
</dbReference>
<reference evidence="7 8" key="1">
    <citation type="submission" date="2017-02" db="EMBL/GenBank/DDBJ databases">
        <authorList>
            <person name="Peterson S.W."/>
        </authorList>
    </citation>
    <scope>NUCLEOTIDE SEQUENCE [LARGE SCALE GENOMIC DNA]</scope>
    <source>
        <strain evidence="7 8">M1</strain>
    </source>
</reference>
<dbReference type="InterPro" id="IPR000524">
    <property type="entry name" value="Tscrpt_reg_HTH_GntR"/>
</dbReference>
<dbReference type="Pfam" id="PF00392">
    <property type="entry name" value="GntR"/>
    <property type="match status" value="1"/>
</dbReference>
<dbReference type="STRING" id="36842.SAMN02194393_05336"/>
<dbReference type="InterPro" id="IPR004839">
    <property type="entry name" value="Aminotransferase_I/II_large"/>
</dbReference>
<dbReference type="InterPro" id="IPR036390">
    <property type="entry name" value="WH_DNA-bd_sf"/>
</dbReference>
<evidence type="ECO:0000256" key="1">
    <source>
        <dbReference type="ARBA" id="ARBA00005384"/>
    </source>
</evidence>
<dbReference type="EMBL" id="FUZT01000025">
    <property type="protein sequence ID" value="SKC91533.1"/>
    <property type="molecule type" value="Genomic_DNA"/>
</dbReference>
<keyword evidence="4 7" id="KW-0238">DNA-binding</keyword>
<keyword evidence="7" id="KW-0808">Transferase</keyword>
<keyword evidence="3" id="KW-0805">Transcription regulation</keyword>
<proteinExistence type="inferred from homology"/>
<keyword evidence="7" id="KW-0032">Aminotransferase</keyword>
<dbReference type="Gene3D" id="3.40.640.10">
    <property type="entry name" value="Type I PLP-dependent aspartate aminotransferase-like (Major domain)"/>
    <property type="match status" value="1"/>
</dbReference>
<dbReference type="InterPro" id="IPR015422">
    <property type="entry name" value="PyrdxlP-dep_Trfase_small"/>
</dbReference>
<organism evidence="7 8">
    <name type="scientific">Maledivibacter halophilus</name>
    <dbReference type="NCBI Taxonomy" id="36842"/>
    <lineage>
        <taxon>Bacteria</taxon>
        <taxon>Bacillati</taxon>
        <taxon>Bacillota</taxon>
        <taxon>Clostridia</taxon>
        <taxon>Peptostreptococcales</taxon>
        <taxon>Caminicellaceae</taxon>
        <taxon>Maledivibacter</taxon>
    </lineage>
</organism>
<comment type="similarity">
    <text evidence="1">In the C-terminal section; belongs to the class-I pyridoxal-phosphate-dependent aminotransferase family.</text>
</comment>
<dbReference type="GO" id="GO:0030170">
    <property type="term" value="F:pyridoxal phosphate binding"/>
    <property type="evidence" value="ECO:0007669"/>
    <property type="project" value="InterPro"/>
</dbReference>
<dbReference type="PANTHER" id="PTHR46577:SF1">
    <property type="entry name" value="HTH-TYPE TRANSCRIPTIONAL REGULATORY PROTEIN GABR"/>
    <property type="match status" value="1"/>
</dbReference>
<dbReference type="Gene3D" id="1.10.10.10">
    <property type="entry name" value="Winged helix-like DNA-binding domain superfamily/Winged helix DNA-binding domain"/>
    <property type="match status" value="1"/>
</dbReference>
<evidence type="ECO:0000256" key="2">
    <source>
        <dbReference type="ARBA" id="ARBA00022898"/>
    </source>
</evidence>
<dbReference type="SMART" id="SM00345">
    <property type="entry name" value="HTH_GNTR"/>
    <property type="match status" value="1"/>
</dbReference>
<feature type="domain" description="HTH gntR-type" evidence="6">
    <location>
        <begin position="1"/>
        <end position="69"/>
    </location>
</feature>
<dbReference type="CDD" id="cd07377">
    <property type="entry name" value="WHTH_GntR"/>
    <property type="match status" value="1"/>
</dbReference>
<keyword evidence="2" id="KW-0663">Pyridoxal phosphate</keyword>
<dbReference type="RefSeq" id="WP_244282251.1">
    <property type="nucleotide sequence ID" value="NZ_FUZT01000025.1"/>
</dbReference>
<dbReference type="CDD" id="cd00609">
    <property type="entry name" value="AAT_like"/>
    <property type="match status" value="1"/>
</dbReference>
<dbReference type="InterPro" id="IPR036388">
    <property type="entry name" value="WH-like_DNA-bd_sf"/>
</dbReference>
<evidence type="ECO:0000256" key="3">
    <source>
        <dbReference type="ARBA" id="ARBA00023015"/>
    </source>
</evidence>
<dbReference type="SUPFAM" id="SSF46785">
    <property type="entry name" value="Winged helix' DNA-binding domain"/>
    <property type="match status" value="1"/>
</dbReference>
<keyword evidence="8" id="KW-1185">Reference proteome</keyword>
<evidence type="ECO:0000256" key="5">
    <source>
        <dbReference type="ARBA" id="ARBA00023163"/>
    </source>
</evidence>
<dbReference type="InterPro" id="IPR015421">
    <property type="entry name" value="PyrdxlP-dep_Trfase_major"/>
</dbReference>
<evidence type="ECO:0000256" key="4">
    <source>
        <dbReference type="ARBA" id="ARBA00023125"/>
    </source>
</evidence>
<dbReference type="PANTHER" id="PTHR46577">
    <property type="entry name" value="HTH-TYPE TRANSCRIPTIONAL REGULATORY PROTEIN GABR"/>
    <property type="match status" value="1"/>
</dbReference>
<gene>
    <name evidence="7" type="ORF">SAMN02194393_05336</name>
</gene>
<dbReference type="Gene3D" id="3.90.1150.10">
    <property type="entry name" value="Aspartate Aminotransferase, domain 1"/>
    <property type="match status" value="1"/>
</dbReference>
<dbReference type="GO" id="GO:0008483">
    <property type="term" value="F:transaminase activity"/>
    <property type="evidence" value="ECO:0007669"/>
    <property type="project" value="UniProtKB-KW"/>
</dbReference>
<dbReference type="AlphaFoldDB" id="A0A1T5MU21"/>
<keyword evidence="5" id="KW-0804">Transcription</keyword>
<accession>A0A1T5MU21</accession>
<evidence type="ECO:0000313" key="7">
    <source>
        <dbReference type="EMBL" id="SKC91533.1"/>
    </source>
</evidence>
<protein>
    <submittedName>
        <fullName evidence="7">DNA-binding transcriptional regulator, MocR family, contains an aminotransferase domain</fullName>
    </submittedName>
</protein>
<dbReference type="InterPro" id="IPR015424">
    <property type="entry name" value="PyrdxlP-dep_Trfase"/>
</dbReference>
<evidence type="ECO:0000259" key="6">
    <source>
        <dbReference type="PROSITE" id="PS50949"/>
    </source>
</evidence>
<dbReference type="Proteomes" id="UP000190285">
    <property type="component" value="Unassembled WGS sequence"/>
</dbReference>
<dbReference type="InterPro" id="IPR051446">
    <property type="entry name" value="HTH_trans_reg/aminotransferase"/>
</dbReference>
<dbReference type="Pfam" id="PF00155">
    <property type="entry name" value="Aminotran_1_2"/>
    <property type="match status" value="1"/>
</dbReference>